<dbReference type="Proteomes" id="UP000265882">
    <property type="component" value="Unassembled WGS sequence"/>
</dbReference>
<dbReference type="EMBL" id="QZKU01000105">
    <property type="protein sequence ID" value="RJP18132.1"/>
    <property type="molecule type" value="Genomic_DNA"/>
</dbReference>
<dbReference type="GO" id="GO:0051536">
    <property type="term" value="F:iron-sulfur cluster binding"/>
    <property type="evidence" value="ECO:0007669"/>
    <property type="project" value="UniProtKB-KW"/>
</dbReference>
<evidence type="ECO:0000256" key="3">
    <source>
        <dbReference type="ARBA" id="ARBA00023014"/>
    </source>
</evidence>
<dbReference type="SUPFAM" id="SSF54862">
    <property type="entry name" value="4Fe-4S ferredoxins"/>
    <property type="match status" value="1"/>
</dbReference>
<dbReference type="InterPro" id="IPR017896">
    <property type="entry name" value="4Fe4S_Fe-S-bd"/>
</dbReference>
<evidence type="ECO:0000313" key="5">
    <source>
        <dbReference type="EMBL" id="RJP18132.1"/>
    </source>
</evidence>
<dbReference type="PROSITE" id="PS51379">
    <property type="entry name" value="4FE4S_FER_2"/>
    <property type="match status" value="2"/>
</dbReference>
<dbReference type="InterPro" id="IPR017900">
    <property type="entry name" value="4Fe4S_Fe_S_CS"/>
</dbReference>
<keyword evidence="2" id="KW-0408">Iron</keyword>
<sequence length="364" mass="40684">MPLKSREAEMAESVYDQLIDKLNQFPAGAPRTENFVELLKELFTEDEARAAVIMPILPTPLPAICEDAGRSAADLRPLFESMADKGLAYHRTQEGIDYYSLLPLMPGIAELQFMKGEVNERTKKLAGMFHKLYETGWAKDLFASKTQMARVVVIEQEIPRGVEVFPYECVSKFIDEADYLALAICYCRHEMELLGKSCGRSKDVCLQFGPFARYVVERGFGRRITKEEAYAALKKSEEEGLVHLSDNNQKRINFICNCCGCCCGLLGGVTRLKNPKAIATSHFTLNIDAETCVACGACADRCYFGAITVNEVAEVDPEKCLGCGLCNTVCPTESLSMKRREEITQPARDLREMIFTIMQEKGKL</sequence>
<proteinExistence type="predicted"/>
<dbReference type="Gene3D" id="3.30.70.20">
    <property type="match status" value="1"/>
</dbReference>
<keyword evidence="1" id="KW-0479">Metal-binding</keyword>
<feature type="domain" description="4Fe-4S ferredoxin-type" evidence="4">
    <location>
        <begin position="283"/>
        <end position="310"/>
    </location>
</feature>
<evidence type="ECO:0000313" key="6">
    <source>
        <dbReference type="Proteomes" id="UP000265882"/>
    </source>
</evidence>
<dbReference type="GO" id="GO:0046872">
    <property type="term" value="F:metal ion binding"/>
    <property type="evidence" value="ECO:0007669"/>
    <property type="project" value="UniProtKB-KW"/>
</dbReference>
<dbReference type="AlphaFoldDB" id="A0A3A4NFQ9"/>
<name>A0A3A4NFQ9_ABYX5</name>
<organism evidence="5 6">
    <name type="scientific">Abyssobacteria bacterium (strain SURF_5)</name>
    <dbReference type="NCBI Taxonomy" id="2093360"/>
    <lineage>
        <taxon>Bacteria</taxon>
        <taxon>Pseudomonadati</taxon>
        <taxon>Candidatus Hydrogenedentota</taxon>
        <taxon>Candidatus Abyssobacteria</taxon>
    </lineage>
</organism>
<keyword evidence="3" id="KW-0411">Iron-sulfur</keyword>
<evidence type="ECO:0000256" key="2">
    <source>
        <dbReference type="ARBA" id="ARBA00023004"/>
    </source>
</evidence>
<protein>
    <submittedName>
        <fullName evidence="5">4Fe-4S dicluster domain-containing protein</fullName>
    </submittedName>
</protein>
<feature type="domain" description="4Fe-4S ferredoxin-type" evidence="4">
    <location>
        <begin position="311"/>
        <end position="340"/>
    </location>
</feature>
<comment type="caution">
    <text evidence="5">The sequence shown here is derived from an EMBL/GenBank/DDBJ whole genome shotgun (WGS) entry which is preliminary data.</text>
</comment>
<reference evidence="5 6" key="1">
    <citation type="journal article" date="2017" name="ISME J.">
        <title>Energy and carbon metabolisms in a deep terrestrial subsurface fluid microbial community.</title>
        <authorList>
            <person name="Momper L."/>
            <person name="Jungbluth S.P."/>
            <person name="Lee M.D."/>
            <person name="Amend J.P."/>
        </authorList>
    </citation>
    <scope>NUCLEOTIDE SEQUENCE [LARGE SCALE GENOMIC DNA]</scope>
    <source>
        <strain evidence="5">SURF_5</strain>
    </source>
</reference>
<evidence type="ECO:0000259" key="4">
    <source>
        <dbReference type="PROSITE" id="PS51379"/>
    </source>
</evidence>
<evidence type="ECO:0000256" key="1">
    <source>
        <dbReference type="ARBA" id="ARBA00022723"/>
    </source>
</evidence>
<accession>A0A3A4NFQ9</accession>
<dbReference type="Pfam" id="PF14697">
    <property type="entry name" value="Fer4_21"/>
    <property type="match status" value="1"/>
</dbReference>
<dbReference type="PROSITE" id="PS00198">
    <property type="entry name" value="4FE4S_FER_1"/>
    <property type="match status" value="1"/>
</dbReference>
<gene>
    <name evidence="5" type="ORF">C4520_14880</name>
</gene>